<feature type="compositionally biased region" description="Basic and acidic residues" evidence="1">
    <location>
        <begin position="92"/>
        <end position="106"/>
    </location>
</feature>
<reference evidence="2 3" key="1">
    <citation type="journal article" date="2016" name="Mol. Biol. Evol.">
        <title>Comparative Genomics of Early-Diverging Mushroom-Forming Fungi Provides Insights into the Origins of Lignocellulose Decay Capabilities.</title>
        <authorList>
            <person name="Nagy L.G."/>
            <person name="Riley R."/>
            <person name="Tritt A."/>
            <person name="Adam C."/>
            <person name="Daum C."/>
            <person name="Floudas D."/>
            <person name="Sun H."/>
            <person name="Yadav J.S."/>
            <person name="Pangilinan J."/>
            <person name="Larsson K.H."/>
            <person name="Matsuura K."/>
            <person name="Barry K."/>
            <person name="Labutti K."/>
            <person name="Kuo R."/>
            <person name="Ohm R.A."/>
            <person name="Bhattacharya S.S."/>
            <person name="Shirouzu T."/>
            <person name="Yoshinaga Y."/>
            <person name="Martin F.M."/>
            <person name="Grigoriev I.V."/>
            <person name="Hibbett D.S."/>
        </authorList>
    </citation>
    <scope>NUCLEOTIDE SEQUENCE [LARGE SCALE GENOMIC DNA]</scope>
    <source>
        <strain evidence="2 3">TUFC12733</strain>
    </source>
</reference>
<dbReference type="EMBL" id="KV417270">
    <property type="protein sequence ID" value="KZP00180.1"/>
    <property type="molecule type" value="Genomic_DNA"/>
</dbReference>
<feature type="compositionally biased region" description="Basic residues" evidence="1">
    <location>
        <begin position="138"/>
        <end position="149"/>
    </location>
</feature>
<dbReference type="Proteomes" id="UP000076738">
    <property type="component" value="Unassembled WGS sequence"/>
</dbReference>
<organism evidence="2 3">
    <name type="scientific">Calocera viscosa (strain TUFC12733)</name>
    <dbReference type="NCBI Taxonomy" id="1330018"/>
    <lineage>
        <taxon>Eukaryota</taxon>
        <taxon>Fungi</taxon>
        <taxon>Dikarya</taxon>
        <taxon>Basidiomycota</taxon>
        <taxon>Agaricomycotina</taxon>
        <taxon>Dacrymycetes</taxon>
        <taxon>Dacrymycetales</taxon>
        <taxon>Dacrymycetaceae</taxon>
        <taxon>Calocera</taxon>
    </lineage>
</organism>
<evidence type="ECO:0000256" key="1">
    <source>
        <dbReference type="SAM" id="MobiDB-lite"/>
    </source>
</evidence>
<name>A0A167QRV7_CALVF</name>
<feature type="region of interest" description="Disordered" evidence="1">
    <location>
        <begin position="60"/>
        <end position="163"/>
    </location>
</feature>
<proteinExistence type="predicted"/>
<dbReference type="OrthoDB" id="3438340at2759"/>
<keyword evidence="3" id="KW-1185">Reference proteome</keyword>
<dbReference type="AlphaFoldDB" id="A0A167QRV7"/>
<gene>
    <name evidence="2" type="ORF">CALVIDRAFT_533828</name>
</gene>
<evidence type="ECO:0000313" key="2">
    <source>
        <dbReference type="EMBL" id="KZP00180.1"/>
    </source>
</evidence>
<protein>
    <submittedName>
        <fullName evidence="2">Uncharacterized protein</fullName>
    </submittedName>
</protein>
<sequence length="163" mass="18263">MATSPRSPSPTFDQLTSLFDQAFGNASSLVSSWISEGPRHGYPAQAESEELLRQWRDRPARLGLGAPVRRTDSAPLSQLNRHLAAGTRKRKGGDEKRERNAEKASDEDQESRYQMSGRPSSAKKRQEDKWRVVLDLARKKKRRKGKQSKQHQGNHGGGDSTRG</sequence>
<evidence type="ECO:0000313" key="3">
    <source>
        <dbReference type="Proteomes" id="UP000076738"/>
    </source>
</evidence>
<feature type="compositionally biased region" description="Gly residues" evidence="1">
    <location>
        <begin position="154"/>
        <end position="163"/>
    </location>
</feature>
<accession>A0A167QRV7</accession>